<sequence length="526" mass="57934">MKTPSPLPLPSSRSSVIITAAPPDRDYPALPDTNTTKPLLWRLYVSHILSTWNARTFEFGAIIFLAAIFPGTLFFASCYALCRSAAAAVLGSWIGSQVDRKNRLHVVRQSIVWQRLSVATSCLVLAFLLAAGEEKGLTAYALFAASVLLACVEKLAFVANTVSVERDWIIVVSDSLHADRQQLNSVMRRIDLVCKLVAPVGIGLIEGYSTRLAIAVVFVQNAISVLVEYYAIAHVYAAIPALARGKEPEHPETRDSPVQQSDHQATVSHPGPRRILVNIASHLRPWSNYIQNPAFLASFSLSLLYLTVLSFASQMTTYLLTLGFTSTHVSIMRLVSVALELSATVAAPWLMNKISAVRAGLWFINEQLVSIALAIGLFLWLDNKPMLAGAALVLGVCFSRLGLWGFDLCVQYLVQEDTPEATRGSFSAIEMSLQNLFELVSFATTMVFYRPVQFKLPIFISAGAIASSAACFAGFVRKKRGHLLHTDRCFKRMGKTGRYEVLPTIEEEIELEMDDVDKDAGICYRH</sequence>
<dbReference type="GeneID" id="19396183"/>
<comment type="similarity">
    <text evidence="2 7">Belongs to the ferroportin (FP) (TC 2.A.100) family. SLC40A subfamily.</text>
</comment>
<feature type="transmembrane region" description="Helical" evidence="7">
    <location>
        <begin position="137"/>
        <end position="157"/>
    </location>
</feature>
<keyword evidence="4 7" id="KW-0812">Transmembrane</keyword>
<dbReference type="HOGENOM" id="CLU_020370_5_0_1"/>
<proteinExistence type="inferred from homology"/>
<dbReference type="SUPFAM" id="SSF103473">
    <property type="entry name" value="MFS general substrate transporter"/>
    <property type="match status" value="1"/>
</dbReference>
<dbReference type="GO" id="GO:0016020">
    <property type="term" value="C:membrane"/>
    <property type="evidence" value="ECO:0007669"/>
    <property type="project" value="UniProtKB-SubCell"/>
</dbReference>
<feature type="transmembrane region" description="Helical" evidence="7">
    <location>
        <begin position="112"/>
        <end position="131"/>
    </location>
</feature>
<dbReference type="eggNOG" id="KOG2601">
    <property type="taxonomic scope" value="Eukaryota"/>
</dbReference>
<name>R0KFC4_EXST2</name>
<feature type="transmembrane region" description="Helical" evidence="7">
    <location>
        <begin position="331"/>
        <end position="350"/>
    </location>
</feature>
<accession>R0KFC4</accession>
<feature type="transmembrane region" description="Helical" evidence="7">
    <location>
        <begin position="362"/>
        <end position="381"/>
    </location>
</feature>
<dbReference type="Gene3D" id="1.20.1250.20">
    <property type="entry name" value="MFS general substrate transporter like domains"/>
    <property type="match status" value="1"/>
</dbReference>
<comment type="function">
    <text evidence="7">May be involved in iron transport and iron homeostasis.</text>
</comment>
<evidence type="ECO:0000256" key="7">
    <source>
        <dbReference type="RuleBase" id="RU365065"/>
    </source>
</evidence>
<feature type="region of interest" description="Disordered" evidence="8">
    <location>
        <begin position="247"/>
        <end position="269"/>
    </location>
</feature>
<gene>
    <name evidence="9" type="ORF">SETTUDRAFT_133186</name>
</gene>
<evidence type="ECO:0000256" key="6">
    <source>
        <dbReference type="ARBA" id="ARBA00023136"/>
    </source>
</evidence>
<keyword evidence="5 7" id="KW-1133">Transmembrane helix</keyword>
<dbReference type="OrthoDB" id="648861at2759"/>
<evidence type="ECO:0000256" key="5">
    <source>
        <dbReference type="ARBA" id="ARBA00022989"/>
    </source>
</evidence>
<dbReference type="Pfam" id="PF06963">
    <property type="entry name" value="FPN1"/>
    <property type="match status" value="1"/>
</dbReference>
<dbReference type="CDD" id="cd17480">
    <property type="entry name" value="MFS_SLC40A1_like"/>
    <property type="match status" value="1"/>
</dbReference>
<feature type="transmembrane region" description="Helical" evidence="7">
    <location>
        <begin position="59"/>
        <end position="82"/>
    </location>
</feature>
<dbReference type="PANTHER" id="PTHR11660">
    <property type="entry name" value="SOLUTE CARRIER FAMILY 40 MEMBER"/>
    <property type="match status" value="1"/>
</dbReference>
<keyword evidence="7" id="KW-0406">Ion transport</keyword>
<dbReference type="GO" id="GO:0005381">
    <property type="term" value="F:iron ion transmembrane transporter activity"/>
    <property type="evidence" value="ECO:0007669"/>
    <property type="project" value="UniProtKB-UniRule"/>
</dbReference>
<dbReference type="RefSeq" id="XP_008020705.1">
    <property type="nucleotide sequence ID" value="XM_008022514.1"/>
</dbReference>
<evidence type="ECO:0000256" key="4">
    <source>
        <dbReference type="ARBA" id="ARBA00022692"/>
    </source>
</evidence>
<keyword evidence="10" id="KW-1185">Reference proteome</keyword>
<evidence type="ECO:0000256" key="8">
    <source>
        <dbReference type="SAM" id="MobiDB-lite"/>
    </source>
</evidence>
<dbReference type="STRING" id="671987.R0KFC4"/>
<reference evidence="9 10" key="2">
    <citation type="journal article" date="2013" name="PLoS Genet.">
        <title>Comparative genome structure, secondary metabolite, and effector coding capacity across Cochliobolus pathogens.</title>
        <authorList>
            <person name="Condon B.J."/>
            <person name="Leng Y."/>
            <person name="Wu D."/>
            <person name="Bushley K.E."/>
            <person name="Ohm R.A."/>
            <person name="Otillar R."/>
            <person name="Martin J."/>
            <person name="Schackwitz W."/>
            <person name="Grimwood J."/>
            <person name="MohdZainudin N."/>
            <person name="Xue C."/>
            <person name="Wang R."/>
            <person name="Manning V.A."/>
            <person name="Dhillon B."/>
            <person name="Tu Z.J."/>
            <person name="Steffenson B.J."/>
            <person name="Salamov A."/>
            <person name="Sun H."/>
            <person name="Lowry S."/>
            <person name="LaButti K."/>
            <person name="Han J."/>
            <person name="Copeland A."/>
            <person name="Lindquist E."/>
            <person name="Barry K."/>
            <person name="Schmutz J."/>
            <person name="Baker S.E."/>
            <person name="Ciuffetti L.M."/>
            <person name="Grigoriev I.V."/>
            <person name="Zhong S."/>
            <person name="Turgeon B.G."/>
        </authorList>
    </citation>
    <scope>NUCLEOTIDE SEQUENCE [LARGE SCALE GENOMIC DNA]</scope>
    <source>
        <strain evidence="10">28A</strain>
    </source>
</reference>
<evidence type="ECO:0000256" key="1">
    <source>
        <dbReference type="ARBA" id="ARBA00004141"/>
    </source>
</evidence>
<keyword evidence="6 7" id="KW-0472">Membrane</keyword>
<evidence type="ECO:0000256" key="3">
    <source>
        <dbReference type="ARBA" id="ARBA00022448"/>
    </source>
</evidence>
<feature type="transmembrane region" description="Helical" evidence="7">
    <location>
        <begin position="294"/>
        <end position="311"/>
    </location>
</feature>
<evidence type="ECO:0000313" key="10">
    <source>
        <dbReference type="Proteomes" id="UP000016935"/>
    </source>
</evidence>
<dbReference type="PANTHER" id="PTHR11660:SF57">
    <property type="entry name" value="SOLUTE CARRIER FAMILY 40 MEMBER"/>
    <property type="match status" value="1"/>
</dbReference>
<feature type="compositionally biased region" description="Polar residues" evidence="8">
    <location>
        <begin position="256"/>
        <end position="267"/>
    </location>
</feature>
<dbReference type="InterPro" id="IPR036259">
    <property type="entry name" value="MFS_trans_sf"/>
</dbReference>
<dbReference type="Proteomes" id="UP000016935">
    <property type="component" value="Unassembled WGS sequence"/>
</dbReference>
<keyword evidence="3 7" id="KW-0813">Transport</keyword>
<evidence type="ECO:0000313" key="9">
    <source>
        <dbReference type="EMBL" id="EOA91528.1"/>
    </source>
</evidence>
<dbReference type="InterPro" id="IPR009716">
    <property type="entry name" value="Ferroportin-1"/>
</dbReference>
<protein>
    <recommendedName>
        <fullName evidence="7">Solute carrier family 40 member</fullName>
    </recommendedName>
</protein>
<comment type="subcellular location">
    <subcellularLocation>
        <location evidence="1 7">Membrane</location>
        <topology evidence="1 7">Multi-pass membrane protein</topology>
    </subcellularLocation>
</comment>
<organism evidence="9 10">
    <name type="scientific">Exserohilum turcicum (strain 28A)</name>
    <name type="common">Northern leaf blight fungus</name>
    <name type="synonym">Setosphaeria turcica</name>
    <dbReference type="NCBI Taxonomy" id="671987"/>
    <lineage>
        <taxon>Eukaryota</taxon>
        <taxon>Fungi</taxon>
        <taxon>Dikarya</taxon>
        <taxon>Ascomycota</taxon>
        <taxon>Pezizomycotina</taxon>
        <taxon>Dothideomycetes</taxon>
        <taxon>Pleosporomycetidae</taxon>
        <taxon>Pleosporales</taxon>
        <taxon>Pleosporineae</taxon>
        <taxon>Pleosporaceae</taxon>
        <taxon>Exserohilum</taxon>
    </lineage>
</organism>
<reference evidence="9 10" key="1">
    <citation type="journal article" date="2012" name="PLoS Pathog.">
        <title>Diverse lifestyles and strategies of plant pathogenesis encoded in the genomes of eighteen Dothideomycetes fungi.</title>
        <authorList>
            <person name="Ohm R.A."/>
            <person name="Feau N."/>
            <person name="Henrissat B."/>
            <person name="Schoch C.L."/>
            <person name="Horwitz B.A."/>
            <person name="Barry K.W."/>
            <person name="Condon B.J."/>
            <person name="Copeland A.C."/>
            <person name="Dhillon B."/>
            <person name="Glaser F."/>
            <person name="Hesse C.N."/>
            <person name="Kosti I."/>
            <person name="LaButti K."/>
            <person name="Lindquist E.A."/>
            <person name="Lucas S."/>
            <person name="Salamov A.A."/>
            <person name="Bradshaw R.E."/>
            <person name="Ciuffetti L."/>
            <person name="Hamelin R.C."/>
            <person name="Kema G.H.J."/>
            <person name="Lawrence C."/>
            <person name="Scott J.A."/>
            <person name="Spatafora J.W."/>
            <person name="Turgeon B.G."/>
            <person name="de Wit P.J.G.M."/>
            <person name="Zhong S."/>
            <person name="Goodwin S.B."/>
            <person name="Grigoriev I.V."/>
        </authorList>
    </citation>
    <scope>NUCLEOTIDE SEQUENCE [LARGE SCALE GENOMIC DNA]</scope>
    <source>
        <strain evidence="10">28A</strain>
    </source>
</reference>
<evidence type="ECO:0000256" key="2">
    <source>
        <dbReference type="ARBA" id="ARBA00006279"/>
    </source>
</evidence>
<comment type="caution">
    <text evidence="7">Lacks conserved residue(s) required for the propagation of feature annotation.</text>
</comment>
<dbReference type="EMBL" id="KB908481">
    <property type="protein sequence ID" value="EOA91528.1"/>
    <property type="molecule type" value="Genomic_DNA"/>
</dbReference>
<dbReference type="AlphaFoldDB" id="R0KFC4"/>
<feature type="transmembrane region" description="Helical" evidence="7">
    <location>
        <begin position="458"/>
        <end position="476"/>
    </location>
</feature>